<dbReference type="SUPFAM" id="SSF51735">
    <property type="entry name" value="NAD(P)-binding Rossmann-fold domains"/>
    <property type="match status" value="1"/>
</dbReference>
<evidence type="ECO:0000313" key="8">
    <source>
        <dbReference type="Proteomes" id="UP000553963"/>
    </source>
</evidence>
<reference evidence="7 8" key="1">
    <citation type="submission" date="2020-08" db="EMBL/GenBank/DDBJ databases">
        <title>Genomic Encyclopedia of Type Strains, Phase IV (KMG-IV): sequencing the most valuable type-strain genomes for metagenomic binning, comparative biology and taxonomic classification.</title>
        <authorList>
            <person name="Goeker M."/>
        </authorList>
    </citation>
    <scope>NUCLEOTIDE SEQUENCE [LARGE SCALE GENOMIC DNA]</scope>
    <source>
        <strain evidence="7 8">DSM 25966</strain>
    </source>
</reference>
<evidence type="ECO:0000256" key="3">
    <source>
        <dbReference type="ARBA" id="ARBA00023027"/>
    </source>
</evidence>
<evidence type="ECO:0000259" key="5">
    <source>
        <dbReference type="Pfam" id="PF00389"/>
    </source>
</evidence>
<feature type="domain" description="D-isomer specific 2-hydroxyacid dehydrogenase catalytic" evidence="5">
    <location>
        <begin position="30"/>
        <end position="319"/>
    </location>
</feature>
<feature type="domain" description="D-isomer specific 2-hydroxyacid dehydrogenase NAD-binding" evidence="6">
    <location>
        <begin position="111"/>
        <end position="291"/>
    </location>
</feature>
<dbReference type="InterPro" id="IPR006139">
    <property type="entry name" value="D-isomer_2_OHA_DH_cat_dom"/>
</dbReference>
<dbReference type="Pfam" id="PF02826">
    <property type="entry name" value="2-Hacid_dh_C"/>
    <property type="match status" value="1"/>
</dbReference>
<dbReference type="Gene3D" id="3.40.50.720">
    <property type="entry name" value="NAD(P)-binding Rossmann-like Domain"/>
    <property type="match status" value="2"/>
</dbReference>
<evidence type="ECO:0000259" key="6">
    <source>
        <dbReference type="Pfam" id="PF02826"/>
    </source>
</evidence>
<keyword evidence="8" id="KW-1185">Reference proteome</keyword>
<dbReference type="Pfam" id="PF00389">
    <property type="entry name" value="2-Hacid_dh"/>
    <property type="match status" value="1"/>
</dbReference>
<proteinExistence type="inferred from homology"/>
<dbReference type="AlphaFoldDB" id="A0A840AMV3"/>
<comment type="similarity">
    <text evidence="1 4">Belongs to the D-isomer specific 2-hydroxyacid dehydrogenase family.</text>
</comment>
<dbReference type="EC" id="1.1.1.29" evidence="7"/>
<evidence type="ECO:0000313" key="7">
    <source>
        <dbReference type="EMBL" id="MBB3930367.1"/>
    </source>
</evidence>
<protein>
    <submittedName>
        <fullName evidence="7">Glycerate dehydrogenase</fullName>
        <ecNumber evidence="7">1.1.1.29</ecNumber>
    </submittedName>
</protein>
<dbReference type="PROSITE" id="PS00670">
    <property type="entry name" value="D_2_HYDROXYACID_DH_2"/>
    <property type="match status" value="1"/>
</dbReference>
<dbReference type="EMBL" id="JACIDS010000002">
    <property type="protein sequence ID" value="MBB3930367.1"/>
    <property type="molecule type" value="Genomic_DNA"/>
</dbReference>
<evidence type="ECO:0000256" key="2">
    <source>
        <dbReference type="ARBA" id="ARBA00023002"/>
    </source>
</evidence>
<gene>
    <name evidence="7" type="ORF">GGR25_001406</name>
</gene>
<keyword evidence="3" id="KW-0520">NAD</keyword>
<dbReference type="RefSeq" id="WP_183398031.1">
    <property type="nucleotide sequence ID" value="NZ_JACIDS010000002.1"/>
</dbReference>
<dbReference type="PANTHER" id="PTHR43761:SF1">
    <property type="entry name" value="D-ISOMER SPECIFIC 2-HYDROXYACID DEHYDROGENASE CATALYTIC DOMAIN-CONTAINING PROTEIN-RELATED"/>
    <property type="match status" value="1"/>
</dbReference>
<comment type="caution">
    <text evidence="7">The sequence shown here is derived from an EMBL/GenBank/DDBJ whole genome shotgun (WGS) entry which is preliminary data.</text>
</comment>
<accession>A0A840AMV3</accession>
<keyword evidence="2 4" id="KW-0560">Oxidoreductase</keyword>
<organism evidence="7 8">
    <name type="scientific">Kaistia hirudinis</name>
    <dbReference type="NCBI Taxonomy" id="1293440"/>
    <lineage>
        <taxon>Bacteria</taxon>
        <taxon>Pseudomonadati</taxon>
        <taxon>Pseudomonadota</taxon>
        <taxon>Alphaproteobacteria</taxon>
        <taxon>Hyphomicrobiales</taxon>
        <taxon>Kaistiaceae</taxon>
        <taxon>Kaistia</taxon>
    </lineage>
</organism>
<dbReference type="InterPro" id="IPR036291">
    <property type="entry name" value="NAD(P)-bd_dom_sf"/>
</dbReference>
<dbReference type="GO" id="GO:0008465">
    <property type="term" value="F:hydroxypyruvate reductase (NADH) activity"/>
    <property type="evidence" value="ECO:0007669"/>
    <property type="project" value="UniProtKB-EC"/>
</dbReference>
<dbReference type="PANTHER" id="PTHR43761">
    <property type="entry name" value="D-ISOMER SPECIFIC 2-HYDROXYACID DEHYDROGENASE FAMILY PROTEIN (AFU_ORTHOLOGUE AFUA_1G13630)"/>
    <property type="match status" value="1"/>
</dbReference>
<dbReference type="CDD" id="cd12162">
    <property type="entry name" value="2-Hacid_dh_4"/>
    <property type="match status" value="1"/>
</dbReference>
<name>A0A840AMV3_9HYPH</name>
<dbReference type="SUPFAM" id="SSF52283">
    <property type="entry name" value="Formate/glycerate dehydrogenase catalytic domain-like"/>
    <property type="match status" value="1"/>
</dbReference>
<dbReference type="InterPro" id="IPR006140">
    <property type="entry name" value="D-isomer_DH_NAD-bd"/>
</dbReference>
<evidence type="ECO:0000256" key="4">
    <source>
        <dbReference type="RuleBase" id="RU003719"/>
    </source>
</evidence>
<dbReference type="GO" id="GO:0051287">
    <property type="term" value="F:NAD binding"/>
    <property type="evidence" value="ECO:0007669"/>
    <property type="project" value="InterPro"/>
</dbReference>
<sequence length="321" mass="34091">MALAGLKIVFLDRDTLSPETRFRPPAFAHSLVVHQNTRPDEVAVRIADADIVISNKVPIRADAIIGAKRLKLIAIAATGTDPVDLAACRAAGVTVCNVRDYAANTVPEHVFALILSLRRSIVAYRQSVIDGRWQQSGQFCFFDHPIADLAGSTLGIFGSGSLGSAVARLGEAFGMRVLRAGRKGAAEAGEGRTPFAEVLATSDVISLNCPLNAETRGLIGRTEFALMKRHPILINASRGGLVDEEALVEALDAGQIAGAGFDVTLPEPPPADSPLMRIASRPNVVVTPHVAWASREAIQALADQLVENIELFVAGKPRNTV</sequence>
<dbReference type="Proteomes" id="UP000553963">
    <property type="component" value="Unassembled WGS sequence"/>
</dbReference>
<dbReference type="InterPro" id="IPR050418">
    <property type="entry name" value="D-iso_2-hydroxyacid_DH_PdxB"/>
</dbReference>
<evidence type="ECO:0000256" key="1">
    <source>
        <dbReference type="ARBA" id="ARBA00005854"/>
    </source>
</evidence>
<dbReference type="InterPro" id="IPR029753">
    <property type="entry name" value="D-isomer_DH_CS"/>
</dbReference>